<keyword evidence="4" id="KW-1185">Reference proteome</keyword>
<sequence>MERTEFSYFYPLRVRYAEVDLQGVVFNAHYLTYFDTAITEFLRQAGYDYKALFTSRGLDFHLVKATVEYLQPIGFDKQIEVGVKVAKVGTSSLTFALGIFDQDQTPCLSRGEIIWVCSKIGTHKSHPLPEDFVNMLI</sequence>
<dbReference type="SUPFAM" id="SSF54637">
    <property type="entry name" value="Thioesterase/thiol ester dehydrase-isomerase"/>
    <property type="match status" value="1"/>
</dbReference>
<comment type="caution">
    <text evidence="3">The sequence shown here is derived from an EMBL/GenBank/DDBJ whole genome shotgun (WGS) entry which is preliminary data.</text>
</comment>
<dbReference type="GO" id="GO:0047617">
    <property type="term" value="F:fatty acyl-CoA hydrolase activity"/>
    <property type="evidence" value="ECO:0007669"/>
    <property type="project" value="TreeGrafter"/>
</dbReference>
<dbReference type="Gene3D" id="3.10.129.10">
    <property type="entry name" value="Hotdog Thioesterase"/>
    <property type="match status" value="1"/>
</dbReference>
<evidence type="ECO:0000256" key="2">
    <source>
        <dbReference type="ARBA" id="ARBA00022801"/>
    </source>
</evidence>
<evidence type="ECO:0000313" key="3">
    <source>
        <dbReference type="EMBL" id="MCJ8502051.1"/>
    </source>
</evidence>
<dbReference type="NCBIfam" id="TIGR00051">
    <property type="entry name" value="YbgC/FadM family acyl-CoA thioesterase"/>
    <property type="match status" value="1"/>
</dbReference>
<dbReference type="EMBL" id="JALJRB010000020">
    <property type="protein sequence ID" value="MCJ8502051.1"/>
    <property type="molecule type" value="Genomic_DNA"/>
</dbReference>
<keyword evidence="2" id="KW-0378">Hydrolase</keyword>
<dbReference type="RefSeq" id="WP_246911860.1">
    <property type="nucleotide sequence ID" value="NZ_JALJRB010000020.1"/>
</dbReference>
<protein>
    <submittedName>
        <fullName evidence="3">Acyl-CoA thioesterase</fullName>
    </submittedName>
</protein>
<dbReference type="PANTHER" id="PTHR31793:SF27">
    <property type="entry name" value="NOVEL THIOESTERASE SUPERFAMILY DOMAIN AND SAPOSIN A-TYPE DOMAIN CONTAINING PROTEIN (0610012H03RIK)"/>
    <property type="match status" value="1"/>
</dbReference>
<dbReference type="InterPro" id="IPR006684">
    <property type="entry name" value="YbgC/YbaW"/>
</dbReference>
<dbReference type="CDD" id="cd00586">
    <property type="entry name" value="4HBT"/>
    <property type="match status" value="1"/>
</dbReference>
<evidence type="ECO:0000313" key="4">
    <source>
        <dbReference type="Proteomes" id="UP001165427"/>
    </source>
</evidence>
<dbReference type="Pfam" id="PF13279">
    <property type="entry name" value="4HBT_2"/>
    <property type="match status" value="1"/>
</dbReference>
<dbReference type="PANTHER" id="PTHR31793">
    <property type="entry name" value="4-HYDROXYBENZOYL-COA THIOESTERASE FAMILY MEMBER"/>
    <property type="match status" value="1"/>
</dbReference>
<reference evidence="3" key="1">
    <citation type="submission" date="2022-04" db="EMBL/GenBank/DDBJ databases">
        <title>Desulfatitalea alkaliphila sp. nov., a novel anaerobic sulfate-reducing bacterium isolated from terrestrial mud volcano, Taman Peninsula, Russia.</title>
        <authorList>
            <person name="Khomyakova M.A."/>
            <person name="Merkel A.Y."/>
            <person name="Slobodkin A.I."/>
        </authorList>
    </citation>
    <scope>NUCLEOTIDE SEQUENCE</scope>
    <source>
        <strain evidence="3">M08but</strain>
    </source>
</reference>
<accession>A0AA41ULY7</accession>
<name>A0AA41ULY7_9BACT</name>
<dbReference type="InterPro" id="IPR029069">
    <property type="entry name" value="HotDog_dom_sf"/>
</dbReference>
<dbReference type="Proteomes" id="UP001165427">
    <property type="component" value="Unassembled WGS sequence"/>
</dbReference>
<gene>
    <name evidence="3" type="ORF">MRX98_15820</name>
</gene>
<dbReference type="PIRSF" id="PIRSF003230">
    <property type="entry name" value="YbgC"/>
    <property type="match status" value="1"/>
</dbReference>
<evidence type="ECO:0000256" key="1">
    <source>
        <dbReference type="ARBA" id="ARBA00005953"/>
    </source>
</evidence>
<comment type="similarity">
    <text evidence="1">Belongs to the 4-hydroxybenzoyl-CoA thioesterase family.</text>
</comment>
<proteinExistence type="inferred from homology"/>
<organism evidence="3 4">
    <name type="scientific">Desulfatitalea alkaliphila</name>
    <dbReference type="NCBI Taxonomy" id="2929485"/>
    <lineage>
        <taxon>Bacteria</taxon>
        <taxon>Pseudomonadati</taxon>
        <taxon>Thermodesulfobacteriota</taxon>
        <taxon>Desulfobacteria</taxon>
        <taxon>Desulfobacterales</taxon>
        <taxon>Desulfosarcinaceae</taxon>
        <taxon>Desulfatitalea</taxon>
    </lineage>
</organism>
<dbReference type="InterPro" id="IPR050563">
    <property type="entry name" value="4-hydroxybenzoyl-CoA_TE"/>
</dbReference>
<dbReference type="AlphaFoldDB" id="A0AA41ULY7"/>